<accession>A0A9D4I9S4</accession>
<reference evidence="2" key="2">
    <citation type="submission" date="2020-11" db="EMBL/GenBank/DDBJ databases">
        <authorList>
            <person name="McCartney M.A."/>
            <person name="Auch B."/>
            <person name="Kono T."/>
            <person name="Mallez S."/>
            <person name="Becker A."/>
            <person name="Gohl D.M."/>
            <person name="Silverstein K.A.T."/>
            <person name="Koren S."/>
            <person name="Bechman K.B."/>
            <person name="Herman A."/>
            <person name="Abrahante J.E."/>
            <person name="Garbe J."/>
        </authorList>
    </citation>
    <scope>NUCLEOTIDE SEQUENCE</scope>
    <source>
        <strain evidence="2">Duluth1</strain>
        <tissue evidence="2">Whole animal</tissue>
    </source>
</reference>
<keyword evidence="3" id="KW-1185">Reference proteome</keyword>
<reference evidence="2" key="1">
    <citation type="journal article" date="2019" name="bioRxiv">
        <title>The Genome of the Zebra Mussel, Dreissena polymorpha: A Resource for Invasive Species Research.</title>
        <authorList>
            <person name="McCartney M.A."/>
            <person name="Auch B."/>
            <person name="Kono T."/>
            <person name="Mallez S."/>
            <person name="Zhang Y."/>
            <person name="Obille A."/>
            <person name="Becker A."/>
            <person name="Abrahante J.E."/>
            <person name="Garbe J."/>
            <person name="Badalamenti J.P."/>
            <person name="Herman A."/>
            <person name="Mangelson H."/>
            <person name="Liachko I."/>
            <person name="Sullivan S."/>
            <person name="Sone E.D."/>
            <person name="Koren S."/>
            <person name="Silverstein K.A.T."/>
            <person name="Beckman K.B."/>
            <person name="Gohl D.M."/>
        </authorList>
    </citation>
    <scope>NUCLEOTIDE SEQUENCE</scope>
    <source>
        <strain evidence="2">Duluth1</strain>
        <tissue evidence="2">Whole animal</tissue>
    </source>
</reference>
<organism evidence="2 3">
    <name type="scientific">Dreissena polymorpha</name>
    <name type="common">Zebra mussel</name>
    <name type="synonym">Mytilus polymorpha</name>
    <dbReference type="NCBI Taxonomy" id="45954"/>
    <lineage>
        <taxon>Eukaryota</taxon>
        <taxon>Metazoa</taxon>
        <taxon>Spiralia</taxon>
        <taxon>Lophotrochozoa</taxon>
        <taxon>Mollusca</taxon>
        <taxon>Bivalvia</taxon>
        <taxon>Autobranchia</taxon>
        <taxon>Heteroconchia</taxon>
        <taxon>Euheterodonta</taxon>
        <taxon>Imparidentia</taxon>
        <taxon>Neoheterodontei</taxon>
        <taxon>Myida</taxon>
        <taxon>Dreissenoidea</taxon>
        <taxon>Dreissenidae</taxon>
        <taxon>Dreissena</taxon>
    </lineage>
</organism>
<dbReference type="Proteomes" id="UP000828390">
    <property type="component" value="Unassembled WGS sequence"/>
</dbReference>
<sequence length="69" mass="7401">MNTPICMTLCLHVLAVLGQPAIGQLATGQPATGQPATEQLSMKQLESYYDELADSKVGRECLTMDISCN</sequence>
<dbReference type="EMBL" id="JAIWYP010000010">
    <property type="protein sequence ID" value="KAH3753625.1"/>
    <property type="molecule type" value="Genomic_DNA"/>
</dbReference>
<protein>
    <submittedName>
        <fullName evidence="2">Uncharacterized protein</fullName>
    </submittedName>
</protein>
<feature type="chain" id="PRO_5038387300" evidence="1">
    <location>
        <begin position="19"/>
        <end position="69"/>
    </location>
</feature>
<evidence type="ECO:0000313" key="2">
    <source>
        <dbReference type="EMBL" id="KAH3753625.1"/>
    </source>
</evidence>
<feature type="signal peptide" evidence="1">
    <location>
        <begin position="1"/>
        <end position="18"/>
    </location>
</feature>
<gene>
    <name evidence="2" type="ORF">DPMN_188265</name>
</gene>
<evidence type="ECO:0000256" key="1">
    <source>
        <dbReference type="SAM" id="SignalP"/>
    </source>
</evidence>
<keyword evidence="1" id="KW-0732">Signal</keyword>
<evidence type="ECO:0000313" key="3">
    <source>
        <dbReference type="Proteomes" id="UP000828390"/>
    </source>
</evidence>
<proteinExistence type="predicted"/>
<name>A0A9D4I9S4_DREPO</name>
<dbReference type="AlphaFoldDB" id="A0A9D4I9S4"/>
<comment type="caution">
    <text evidence="2">The sequence shown here is derived from an EMBL/GenBank/DDBJ whole genome shotgun (WGS) entry which is preliminary data.</text>
</comment>